<evidence type="ECO:0008006" key="3">
    <source>
        <dbReference type="Google" id="ProtNLM"/>
    </source>
</evidence>
<protein>
    <recommendedName>
        <fullName evidence="3">Four helix bundle protein</fullName>
    </recommendedName>
</protein>
<gene>
    <name evidence="1" type="ORF">A3C70_03505</name>
</gene>
<organism evidence="1 2">
    <name type="scientific">Candidatus Zambryskibacteria bacterium RIFCSPHIGHO2_02_FULL_43_14</name>
    <dbReference type="NCBI Taxonomy" id="1802748"/>
    <lineage>
        <taxon>Bacteria</taxon>
        <taxon>Candidatus Zambryskiibacteriota</taxon>
    </lineage>
</organism>
<dbReference type="AlphaFoldDB" id="A0A1G2TG54"/>
<dbReference type="Gene3D" id="1.20.1440.60">
    <property type="entry name" value="23S rRNA-intervening sequence"/>
    <property type="match status" value="1"/>
</dbReference>
<proteinExistence type="predicted"/>
<dbReference type="InterPro" id="IPR055360">
    <property type="entry name" value="bAvd"/>
</dbReference>
<dbReference type="SUPFAM" id="SSF158446">
    <property type="entry name" value="IVS-encoded protein-like"/>
    <property type="match status" value="1"/>
</dbReference>
<dbReference type="CDD" id="cd16376">
    <property type="entry name" value="Avd_like"/>
    <property type="match status" value="1"/>
</dbReference>
<name>A0A1G2TG54_9BACT</name>
<comment type="caution">
    <text evidence="1">The sequence shown here is derived from an EMBL/GenBank/DDBJ whole genome shotgun (WGS) entry which is preliminary data.</text>
</comment>
<dbReference type="Proteomes" id="UP000178175">
    <property type="component" value="Unassembled WGS sequence"/>
</dbReference>
<reference evidence="1 2" key="1">
    <citation type="journal article" date="2016" name="Nat. Commun.">
        <title>Thousands of microbial genomes shed light on interconnected biogeochemical processes in an aquifer system.</title>
        <authorList>
            <person name="Anantharaman K."/>
            <person name="Brown C.T."/>
            <person name="Hug L.A."/>
            <person name="Sharon I."/>
            <person name="Castelle C.J."/>
            <person name="Probst A.J."/>
            <person name="Thomas B.C."/>
            <person name="Singh A."/>
            <person name="Wilkins M.J."/>
            <person name="Karaoz U."/>
            <person name="Brodie E.L."/>
            <person name="Williams K.H."/>
            <person name="Hubbard S.S."/>
            <person name="Banfield J.F."/>
        </authorList>
    </citation>
    <scope>NUCLEOTIDE SEQUENCE [LARGE SCALE GENOMIC DNA]</scope>
</reference>
<evidence type="ECO:0000313" key="2">
    <source>
        <dbReference type="Proteomes" id="UP000178175"/>
    </source>
</evidence>
<accession>A0A1G2TG54</accession>
<sequence>MPVLEKIKSAYVLWHKIHVILPQVNRYTLGNRIDKLFIEIMENIATAAFLSKEEKTSYVRLAIRKLDTLKILLLVLWETKSIENKSYINLSLPLDETGKMLGGWHNQLAKQNSPAEAGEK</sequence>
<dbReference type="InterPro" id="IPR036583">
    <property type="entry name" value="23S_rRNA_IVS_sf"/>
</dbReference>
<evidence type="ECO:0000313" key="1">
    <source>
        <dbReference type="EMBL" id="OHA96152.1"/>
    </source>
</evidence>
<dbReference type="EMBL" id="MHVR01000010">
    <property type="protein sequence ID" value="OHA96152.1"/>
    <property type="molecule type" value="Genomic_DNA"/>
</dbReference>